<dbReference type="GO" id="GO:0006139">
    <property type="term" value="P:nucleobase-containing compound metabolic process"/>
    <property type="evidence" value="ECO:0007669"/>
    <property type="project" value="InterPro"/>
</dbReference>
<proteinExistence type="predicted"/>
<keyword evidence="4" id="KW-1185">Reference proteome</keyword>
<evidence type="ECO:0000313" key="3">
    <source>
        <dbReference type="EMBL" id="KAK6338474.1"/>
    </source>
</evidence>
<organism evidence="3 4">
    <name type="scientific">Orbilia blumenaviensis</name>
    <dbReference type="NCBI Taxonomy" id="1796055"/>
    <lineage>
        <taxon>Eukaryota</taxon>
        <taxon>Fungi</taxon>
        <taxon>Dikarya</taxon>
        <taxon>Ascomycota</taxon>
        <taxon>Pezizomycotina</taxon>
        <taxon>Orbiliomycetes</taxon>
        <taxon>Orbiliales</taxon>
        <taxon>Orbiliaceae</taxon>
        <taxon>Orbilia</taxon>
    </lineage>
</organism>
<evidence type="ECO:0000313" key="4">
    <source>
        <dbReference type="Proteomes" id="UP001373714"/>
    </source>
</evidence>
<evidence type="ECO:0000256" key="1">
    <source>
        <dbReference type="SAM" id="MobiDB-lite"/>
    </source>
</evidence>
<dbReference type="PANTHER" id="PTHR43040:SF1">
    <property type="entry name" value="RIBONUCLEASE D"/>
    <property type="match status" value="1"/>
</dbReference>
<dbReference type="InterPro" id="IPR036397">
    <property type="entry name" value="RNaseH_sf"/>
</dbReference>
<feature type="compositionally biased region" description="Polar residues" evidence="1">
    <location>
        <begin position="15"/>
        <end position="40"/>
    </location>
</feature>
<dbReference type="EMBL" id="JAVHNS010000012">
    <property type="protein sequence ID" value="KAK6338474.1"/>
    <property type="molecule type" value="Genomic_DNA"/>
</dbReference>
<protein>
    <recommendedName>
        <fullName evidence="2">3'-5' exonuclease domain-containing protein</fullName>
    </recommendedName>
</protein>
<reference evidence="3 4" key="1">
    <citation type="submission" date="2019-10" db="EMBL/GenBank/DDBJ databases">
        <authorList>
            <person name="Palmer J.M."/>
        </authorList>
    </citation>
    <scope>NUCLEOTIDE SEQUENCE [LARGE SCALE GENOMIC DNA]</scope>
    <source>
        <strain evidence="3 4">TWF730</strain>
    </source>
</reference>
<sequence>MDDAKSSIFSRHLRSNASNNTPFTTYTPAPTMSPPFQSKPSPVTYQAPLLFPEMLLPEPMFKPIPWENIKPAGKCEVGPKNPRHTDDDLLKGGDGENIDDILASMGGDGSIPLDDEEMDNSDPSLDTNEEQTAQIKYTPYTFVSTTSLLATLVDTLCNTPTTPPAICLRVEGIEVSRYGTISILAIHIIPQNENYLIDVLKLRALAFNTPGAIFKNKTLKTILEDPEIPLLLFDCRKDNDALVNLFEVQMNNVIDIQLLHTACEPQPQERELVMSLSGILEQKALLDWRELQAWRVNKLVTSCLSAEENRDDRWIFNQRPLNPQVAEACLQDLIVLNKVFVFHCRLLSNMGRNHWKPRIRDETLKRLALSDDPHYDACEVNYARWAPEGWKHLTD</sequence>
<dbReference type="InterPro" id="IPR002562">
    <property type="entry name" value="3'-5'_exonuclease_dom"/>
</dbReference>
<comment type="caution">
    <text evidence="3">The sequence shown here is derived from an EMBL/GenBank/DDBJ whole genome shotgun (WGS) entry which is preliminary data.</text>
</comment>
<name>A0AAV9UDN7_9PEZI</name>
<feature type="region of interest" description="Disordered" evidence="1">
    <location>
        <begin position="1"/>
        <end position="40"/>
    </location>
</feature>
<dbReference type="Gene3D" id="3.30.420.10">
    <property type="entry name" value="Ribonuclease H-like superfamily/Ribonuclease H"/>
    <property type="match status" value="1"/>
</dbReference>
<dbReference type="PANTHER" id="PTHR43040">
    <property type="entry name" value="RIBONUCLEASE D"/>
    <property type="match status" value="1"/>
</dbReference>
<dbReference type="InterPro" id="IPR012337">
    <property type="entry name" value="RNaseH-like_sf"/>
</dbReference>
<dbReference type="GO" id="GO:0003676">
    <property type="term" value="F:nucleic acid binding"/>
    <property type="evidence" value="ECO:0007669"/>
    <property type="project" value="InterPro"/>
</dbReference>
<gene>
    <name evidence="3" type="ORF">TWF730_002537</name>
</gene>
<feature type="region of interest" description="Disordered" evidence="1">
    <location>
        <begin position="106"/>
        <end position="126"/>
    </location>
</feature>
<dbReference type="GO" id="GO:0008408">
    <property type="term" value="F:3'-5' exonuclease activity"/>
    <property type="evidence" value="ECO:0007669"/>
    <property type="project" value="InterPro"/>
</dbReference>
<accession>A0AAV9UDN7</accession>
<dbReference type="AlphaFoldDB" id="A0AAV9UDN7"/>
<evidence type="ECO:0000259" key="2">
    <source>
        <dbReference type="Pfam" id="PF01612"/>
    </source>
</evidence>
<dbReference type="SUPFAM" id="SSF53098">
    <property type="entry name" value="Ribonuclease H-like"/>
    <property type="match status" value="1"/>
</dbReference>
<feature type="domain" description="3'-5' exonuclease" evidence="2">
    <location>
        <begin position="142"/>
        <end position="280"/>
    </location>
</feature>
<dbReference type="Pfam" id="PF01612">
    <property type="entry name" value="DNA_pol_A_exo1"/>
    <property type="match status" value="1"/>
</dbReference>
<dbReference type="Proteomes" id="UP001373714">
    <property type="component" value="Unassembled WGS sequence"/>
</dbReference>